<dbReference type="EMBL" id="JAODWD010000002">
    <property type="protein sequence ID" value="MCT7658744.1"/>
    <property type="molecule type" value="Genomic_DNA"/>
</dbReference>
<evidence type="ECO:0000313" key="2">
    <source>
        <dbReference type="EMBL" id="MCT7658744.1"/>
    </source>
</evidence>
<sequence>MGDGVLGELSGFDSAVGGSGRAAAAVVGCLTIAAPVGCSGLLATWNGRLSAPEGASANPDGSTPADPALDGNPAKVAALNKAVGVGSDKAANDVVGGSGATGVGCPTIAAPAAATRLAPVAAAANRLDKRFISFPPEMVIVEAVEQSCVATIP</sequence>
<feature type="region of interest" description="Disordered" evidence="1">
    <location>
        <begin position="52"/>
        <end position="72"/>
    </location>
</feature>
<evidence type="ECO:0000313" key="3">
    <source>
        <dbReference type="Proteomes" id="UP001206639"/>
    </source>
</evidence>
<evidence type="ECO:0000256" key="1">
    <source>
        <dbReference type="SAM" id="MobiDB-lite"/>
    </source>
</evidence>
<name>A0ABT2M910_9MYCO</name>
<reference evidence="3" key="1">
    <citation type="submission" date="2023-07" db="EMBL/GenBank/DDBJ databases">
        <authorList>
            <person name="Deng Y."/>
            <person name="Zhang Y.-Q."/>
        </authorList>
    </citation>
    <scope>NUCLEOTIDE SEQUENCE [LARGE SCALE GENOMIC DNA]</scope>
    <source>
        <strain evidence="3">CPCC 205710</strain>
    </source>
</reference>
<proteinExistence type="predicted"/>
<comment type="caution">
    <text evidence="2">The sequence shown here is derived from an EMBL/GenBank/DDBJ whole genome shotgun (WGS) entry which is preliminary data.</text>
</comment>
<organism evidence="2 3">
    <name type="scientific">Mycobacterium deserti</name>
    <dbReference type="NCBI Taxonomy" id="2978347"/>
    <lineage>
        <taxon>Bacteria</taxon>
        <taxon>Bacillati</taxon>
        <taxon>Actinomycetota</taxon>
        <taxon>Actinomycetes</taxon>
        <taxon>Mycobacteriales</taxon>
        <taxon>Mycobacteriaceae</taxon>
        <taxon>Mycobacterium</taxon>
    </lineage>
</organism>
<dbReference type="Proteomes" id="UP001206639">
    <property type="component" value="Unassembled WGS sequence"/>
</dbReference>
<protein>
    <submittedName>
        <fullName evidence="2">Uncharacterized protein</fullName>
    </submittedName>
</protein>
<accession>A0ABT2M910</accession>
<gene>
    <name evidence="2" type="ORF">N4S67_09955</name>
</gene>
<keyword evidence="3" id="KW-1185">Reference proteome</keyword>
<dbReference type="RefSeq" id="WP_260992779.1">
    <property type="nucleotide sequence ID" value="NZ_JAODWD010000002.1"/>
</dbReference>